<name>A0A7S3PW23_9STRA</name>
<evidence type="ECO:0000259" key="7">
    <source>
        <dbReference type="PROSITE" id="PS50059"/>
    </source>
</evidence>
<keyword evidence="6" id="KW-0732">Signal</keyword>
<feature type="signal peptide" evidence="6">
    <location>
        <begin position="1"/>
        <end position="17"/>
    </location>
</feature>
<comment type="catalytic activity">
    <reaction evidence="1 5">
        <text>[protein]-peptidylproline (omega=180) = [protein]-peptidylproline (omega=0)</text>
        <dbReference type="Rhea" id="RHEA:16237"/>
        <dbReference type="Rhea" id="RHEA-COMP:10747"/>
        <dbReference type="Rhea" id="RHEA-COMP:10748"/>
        <dbReference type="ChEBI" id="CHEBI:83833"/>
        <dbReference type="ChEBI" id="CHEBI:83834"/>
        <dbReference type="EC" id="5.2.1.8"/>
    </reaction>
</comment>
<proteinExistence type="predicted"/>
<evidence type="ECO:0000256" key="1">
    <source>
        <dbReference type="ARBA" id="ARBA00000971"/>
    </source>
</evidence>
<reference evidence="8" key="1">
    <citation type="submission" date="2021-01" db="EMBL/GenBank/DDBJ databases">
        <authorList>
            <person name="Corre E."/>
            <person name="Pelletier E."/>
            <person name="Niang G."/>
            <person name="Scheremetjew M."/>
            <person name="Finn R."/>
            <person name="Kale V."/>
            <person name="Holt S."/>
            <person name="Cochrane G."/>
            <person name="Meng A."/>
            <person name="Brown T."/>
            <person name="Cohen L."/>
        </authorList>
    </citation>
    <scope>NUCLEOTIDE SEQUENCE</scope>
    <source>
        <strain evidence="8">MM31A-1</strain>
    </source>
</reference>
<keyword evidence="4 5" id="KW-0413">Isomerase</keyword>
<feature type="domain" description="PPIase FKBP-type" evidence="7">
    <location>
        <begin position="82"/>
        <end position="177"/>
    </location>
</feature>
<gene>
    <name evidence="8" type="ORF">CDEB00056_LOCUS2044</name>
</gene>
<accession>A0A7S3PW23</accession>
<evidence type="ECO:0000256" key="3">
    <source>
        <dbReference type="ARBA" id="ARBA00023110"/>
    </source>
</evidence>
<organism evidence="8">
    <name type="scientific">Chaetoceros debilis</name>
    <dbReference type="NCBI Taxonomy" id="122233"/>
    <lineage>
        <taxon>Eukaryota</taxon>
        <taxon>Sar</taxon>
        <taxon>Stramenopiles</taxon>
        <taxon>Ochrophyta</taxon>
        <taxon>Bacillariophyta</taxon>
        <taxon>Coscinodiscophyceae</taxon>
        <taxon>Chaetocerotophycidae</taxon>
        <taxon>Chaetocerotales</taxon>
        <taxon>Chaetocerotaceae</taxon>
        <taxon>Chaetoceros</taxon>
    </lineage>
</organism>
<evidence type="ECO:0000256" key="5">
    <source>
        <dbReference type="PROSITE-ProRule" id="PRU00277"/>
    </source>
</evidence>
<sequence>MMKSVIFLFALLSSAAAFSVQDSNSNTRRNFFTTLTTGASAAAAAVIAPNIANAGPEILKLDSGIKYAITKPSEKGKIPLQGDLVLIEYTGYLTNGQIFDATHGEGKKNGVLYKLGSTAVIPGLNEVVANMRVGEKVQAIIPPSLAFADDGICLENGECLIKPGSTLVYDVLLKKTSIPPP</sequence>
<dbReference type="PANTHER" id="PTHR43811">
    <property type="entry name" value="FKBP-TYPE PEPTIDYL-PROLYL CIS-TRANS ISOMERASE FKPA"/>
    <property type="match status" value="1"/>
</dbReference>
<dbReference type="Pfam" id="PF00254">
    <property type="entry name" value="FKBP_C"/>
    <property type="match status" value="1"/>
</dbReference>
<dbReference type="PROSITE" id="PS51318">
    <property type="entry name" value="TAT"/>
    <property type="match status" value="1"/>
</dbReference>
<dbReference type="PROSITE" id="PS50059">
    <property type="entry name" value="FKBP_PPIASE"/>
    <property type="match status" value="1"/>
</dbReference>
<keyword evidence="3 5" id="KW-0697">Rotamase</keyword>
<dbReference type="AlphaFoldDB" id="A0A7S3PW23"/>
<evidence type="ECO:0000256" key="6">
    <source>
        <dbReference type="SAM" id="SignalP"/>
    </source>
</evidence>
<feature type="chain" id="PRO_5030984794" description="peptidylprolyl isomerase" evidence="6">
    <location>
        <begin position="18"/>
        <end position="181"/>
    </location>
</feature>
<dbReference type="EC" id="5.2.1.8" evidence="2 5"/>
<evidence type="ECO:0000256" key="2">
    <source>
        <dbReference type="ARBA" id="ARBA00013194"/>
    </source>
</evidence>
<dbReference type="InterPro" id="IPR006311">
    <property type="entry name" value="TAT_signal"/>
</dbReference>
<dbReference type="InterPro" id="IPR046357">
    <property type="entry name" value="PPIase_dom_sf"/>
</dbReference>
<dbReference type="EMBL" id="HBIO01002997">
    <property type="protein sequence ID" value="CAE0457203.1"/>
    <property type="molecule type" value="Transcribed_RNA"/>
</dbReference>
<protein>
    <recommendedName>
        <fullName evidence="2 5">peptidylprolyl isomerase</fullName>
        <ecNumber evidence="2 5">5.2.1.8</ecNumber>
    </recommendedName>
</protein>
<evidence type="ECO:0000256" key="4">
    <source>
        <dbReference type="ARBA" id="ARBA00023235"/>
    </source>
</evidence>
<dbReference type="PANTHER" id="PTHR43811:SF19">
    <property type="entry name" value="39 KDA FK506-BINDING NUCLEAR PROTEIN"/>
    <property type="match status" value="1"/>
</dbReference>
<dbReference type="InterPro" id="IPR001179">
    <property type="entry name" value="PPIase_FKBP_dom"/>
</dbReference>
<evidence type="ECO:0000313" key="8">
    <source>
        <dbReference type="EMBL" id="CAE0457203.1"/>
    </source>
</evidence>
<dbReference type="SUPFAM" id="SSF54534">
    <property type="entry name" value="FKBP-like"/>
    <property type="match status" value="1"/>
</dbReference>
<dbReference type="GO" id="GO:0003755">
    <property type="term" value="F:peptidyl-prolyl cis-trans isomerase activity"/>
    <property type="evidence" value="ECO:0007669"/>
    <property type="project" value="UniProtKB-KW"/>
</dbReference>
<dbReference type="Gene3D" id="3.10.50.40">
    <property type="match status" value="1"/>
</dbReference>